<dbReference type="RefSeq" id="WP_178367780.1">
    <property type="nucleotide sequence ID" value="NZ_JACADJ010000069.1"/>
</dbReference>
<comment type="caution">
    <text evidence="1">The sequence shown here is derived from an EMBL/GenBank/DDBJ whole genome shotgun (WGS) entry which is preliminary data.</text>
</comment>
<name>A0A850SYN3_9BACT</name>
<sequence length="179" mass="20876">MADIEWNIQRKGREWVGDEIRNRINTIPDNTRIESYEGKLFWNEKDRITLLGLLLENVGIDKAVQLGNLSLWKEALDAIEDIGRAEDKPNSLGDFLKSDVVEEFREKMIEAEEKNKRMIRNHEKNGTMGYWCVSGIRHNAIIKTDRADMAIELAKNIVQDWEMPSVEFLGEDFPDVYEY</sequence>
<evidence type="ECO:0000313" key="1">
    <source>
        <dbReference type="EMBL" id="NWH06329.1"/>
    </source>
</evidence>
<dbReference type="Proteomes" id="UP000553343">
    <property type="component" value="Unassembled WGS sequence"/>
</dbReference>
<protein>
    <submittedName>
        <fullName evidence="1">Uncharacterized protein</fullName>
    </submittedName>
</protein>
<accession>A0A850SYN3</accession>
<gene>
    <name evidence="1" type="ORF">HXW94_15290</name>
</gene>
<dbReference type="AlphaFoldDB" id="A0A850SYN3"/>
<keyword evidence="2" id="KW-1185">Reference proteome</keyword>
<reference evidence="1 2" key="1">
    <citation type="submission" date="2020-06" db="EMBL/GenBank/DDBJ databases">
        <title>High-quality draft genome of sulfate reducer Desulfobacter latus type strain AcrS2 isolated from marine sediment.</title>
        <authorList>
            <person name="Hoppe M."/>
            <person name="Larsen C.K."/>
            <person name="Marshall I.P.G."/>
            <person name="Schramm A."/>
            <person name="Marietou A.G."/>
        </authorList>
    </citation>
    <scope>NUCLEOTIDE SEQUENCE [LARGE SCALE GENOMIC DNA]</scope>
    <source>
        <strain evidence="1 2">AcRS2</strain>
    </source>
</reference>
<evidence type="ECO:0000313" key="2">
    <source>
        <dbReference type="Proteomes" id="UP000553343"/>
    </source>
</evidence>
<dbReference type="EMBL" id="JACADJ010000069">
    <property type="protein sequence ID" value="NWH06329.1"/>
    <property type="molecule type" value="Genomic_DNA"/>
</dbReference>
<proteinExistence type="predicted"/>
<organism evidence="1 2">
    <name type="scientific">Desulfobacter latus</name>
    <dbReference type="NCBI Taxonomy" id="2292"/>
    <lineage>
        <taxon>Bacteria</taxon>
        <taxon>Pseudomonadati</taxon>
        <taxon>Thermodesulfobacteriota</taxon>
        <taxon>Desulfobacteria</taxon>
        <taxon>Desulfobacterales</taxon>
        <taxon>Desulfobacteraceae</taxon>
        <taxon>Desulfobacter</taxon>
    </lineage>
</organism>